<evidence type="ECO:0000313" key="5">
    <source>
        <dbReference type="Proteomes" id="UP001283341"/>
    </source>
</evidence>
<dbReference type="GO" id="GO:0000981">
    <property type="term" value="F:DNA-binding transcription factor activity, RNA polymerase II-specific"/>
    <property type="evidence" value="ECO:0007669"/>
    <property type="project" value="InterPro"/>
</dbReference>
<dbReference type="InterPro" id="IPR053178">
    <property type="entry name" value="Osmoadaptation_assoc"/>
</dbReference>
<dbReference type="SMART" id="SM00066">
    <property type="entry name" value="GAL4"/>
    <property type="match status" value="1"/>
</dbReference>
<dbReference type="PANTHER" id="PTHR38111">
    <property type="entry name" value="ZN(2)-C6 FUNGAL-TYPE DOMAIN-CONTAINING PROTEIN-RELATED"/>
    <property type="match status" value="1"/>
</dbReference>
<dbReference type="Pfam" id="PF11951">
    <property type="entry name" value="Fungal_trans_2"/>
    <property type="match status" value="1"/>
</dbReference>
<dbReference type="InterPro" id="IPR021858">
    <property type="entry name" value="Fun_TF"/>
</dbReference>
<sequence>MVGVPRSAGCPLCVKRRIRCDQARPGCANCARYGVECPGYGRSFKFVTGGKHKVRSNGSRRRRPADAEHRAEIKTGGGGAGSGSDSSGGVGVLELRPTRAQFIDGIIQTLRQGSSADEIVVFAPWFGDVPAHLGTKVALDSAMAAFALHLLGKAEKSDRLVGESRSVYGQSLVALQRALNHPTEWKTAETLCATMTLCLFELFAGTNDPSATSNGNTSPDPSSWMTHAAGVSWLIQQRGAGVYRDSAWDKSMMLSFRTLIIMNSIFCGHDCFLAKKEWQSVLLNLSPEDRSRGVTTEAARVYDRYFAHLARVPAIIRVGLGLREAKRRGLAIDVGQAVALVTDTANLHADYLIWFDEYQRLVPSPVEIPSRDPESIFDTAIHFSNVWHGSLYMGYWTTVFILQTVLVDCAYPVDFTEDNKQLLGKVFRAVETVGKGYMGPYRIGYPVRIAYEFADVPTQVYLLSVLARTEKHYAATSPVGYPRPGTRGMA</sequence>
<dbReference type="PROSITE" id="PS50048">
    <property type="entry name" value="ZN2_CY6_FUNGAL_2"/>
    <property type="match status" value="1"/>
</dbReference>
<comment type="caution">
    <text evidence="4">The sequence shown here is derived from an EMBL/GenBank/DDBJ whole genome shotgun (WGS) entry which is preliminary data.</text>
</comment>
<feature type="compositionally biased region" description="Gly residues" evidence="2">
    <location>
        <begin position="75"/>
        <end position="90"/>
    </location>
</feature>
<gene>
    <name evidence="4" type="ORF">B0H66DRAFT_206781</name>
</gene>
<feature type="domain" description="Zn(2)-C6 fungal-type" evidence="3">
    <location>
        <begin position="9"/>
        <end position="37"/>
    </location>
</feature>
<dbReference type="EMBL" id="JAUEDM010000003">
    <property type="protein sequence ID" value="KAK3322517.1"/>
    <property type="molecule type" value="Genomic_DNA"/>
</dbReference>
<evidence type="ECO:0000259" key="3">
    <source>
        <dbReference type="PROSITE" id="PS50048"/>
    </source>
</evidence>
<dbReference type="CDD" id="cd00067">
    <property type="entry name" value="GAL4"/>
    <property type="match status" value="1"/>
</dbReference>
<dbReference type="InterPro" id="IPR001138">
    <property type="entry name" value="Zn2Cys6_DnaBD"/>
</dbReference>
<name>A0AAE0M7T9_9PEZI</name>
<evidence type="ECO:0000256" key="2">
    <source>
        <dbReference type="SAM" id="MobiDB-lite"/>
    </source>
</evidence>
<dbReference type="Gene3D" id="4.10.240.10">
    <property type="entry name" value="Zn(2)-C6 fungal-type DNA-binding domain"/>
    <property type="match status" value="1"/>
</dbReference>
<dbReference type="InterPro" id="IPR036864">
    <property type="entry name" value="Zn2-C6_fun-type_DNA-bd_sf"/>
</dbReference>
<keyword evidence="1" id="KW-0539">Nucleus</keyword>
<feature type="compositionally biased region" description="Basic and acidic residues" evidence="2">
    <location>
        <begin position="64"/>
        <end position="73"/>
    </location>
</feature>
<organism evidence="4 5">
    <name type="scientific">Apodospora peruviana</name>
    <dbReference type="NCBI Taxonomy" id="516989"/>
    <lineage>
        <taxon>Eukaryota</taxon>
        <taxon>Fungi</taxon>
        <taxon>Dikarya</taxon>
        <taxon>Ascomycota</taxon>
        <taxon>Pezizomycotina</taxon>
        <taxon>Sordariomycetes</taxon>
        <taxon>Sordariomycetidae</taxon>
        <taxon>Sordariales</taxon>
        <taxon>Lasiosphaeriaceae</taxon>
        <taxon>Apodospora</taxon>
    </lineage>
</organism>
<dbReference type="Pfam" id="PF00172">
    <property type="entry name" value="Zn_clus"/>
    <property type="match status" value="1"/>
</dbReference>
<reference evidence="4" key="2">
    <citation type="submission" date="2023-06" db="EMBL/GenBank/DDBJ databases">
        <authorList>
            <consortium name="Lawrence Berkeley National Laboratory"/>
            <person name="Haridas S."/>
            <person name="Hensen N."/>
            <person name="Bonometti L."/>
            <person name="Westerberg I."/>
            <person name="Brannstrom I.O."/>
            <person name="Guillou S."/>
            <person name="Cros-Aarteil S."/>
            <person name="Calhoun S."/>
            <person name="Kuo A."/>
            <person name="Mondo S."/>
            <person name="Pangilinan J."/>
            <person name="Riley R."/>
            <person name="Labutti K."/>
            <person name="Andreopoulos B."/>
            <person name="Lipzen A."/>
            <person name="Chen C."/>
            <person name="Yanf M."/>
            <person name="Daum C."/>
            <person name="Ng V."/>
            <person name="Clum A."/>
            <person name="Steindorff A."/>
            <person name="Ohm R."/>
            <person name="Martin F."/>
            <person name="Silar P."/>
            <person name="Natvig D."/>
            <person name="Lalanne C."/>
            <person name="Gautier V."/>
            <person name="Ament-Velasquez S.L."/>
            <person name="Kruys A."/>
            <person name="Hutchinson M.I."/>
            <person name="Powell A.J."/>
            <person name="Barry K."/>
            <person name="Miller A.N."/>
            <person name="Grigoriev I.V."/>
            <person name="Debuchy R."/>
            <person name="Gladieux P."/>
            <person name="Thoren M.H."/>
            <person name="Johannesson H."/>
        </authorList>
    </citation>
    <scope>NUCLEOTIDE SEQUENCE</scope>
    <source>
        <strain evidence="4">CBS 118394</strain>
    </source>
</reference>
<dbReference type="AlphaFoldDB" id="A0AAE0M7T9"/>
<accession>A0AAE0M7T9</accession>
<feature type="compositionally biased region" description="Basic residues" evidence="2">
    <location>
        <begin position="51"/>
        <end position="63"/>
    </location>
</feature>
<protein>
    <submittedName>
        <fullName evidence="4">C6 zinc finger domain protein</fullName>
    </submittedName>
</protein>
<proteinExistence type="predicted"/>
<reference evidence="4" key="1">
    <citation type="journal article" date="2023" name="Mol. Phylogenet. Evol.">
        <title>Genome-scale phylogeny and comparative genomics of the fungal order Sordariales.</title>
        <authorList>
            <person name="Hensen N."/>
            <person name="Bonometti L."/>
            <person name="Westerberg I."/>
            <person name="Brannstrom I.O."/>
            <person name="Guillou S."/>
            <person name="Cros-Aarteil S."/>
            <person name="Calhoun S."/>
            <person name="Haridas S."/>
            <person name="Kuo A."/>
            <person name="Mondo S."/>
            <person name="Pangilinan J."/>
            <person name="Riley R."/>
            <person name="LaButti K."/>
            <person name="Andreopoulos B."/>
            <person name="Lipzen A."/>
            <person name="Chen C."/>
            <person name="Yan M."/>
            <person name="Daum C."/>
            <person name="Ng V."/>
            <person name="Clum A."/>
            <person name="Steindorff A."/>
            <person name="Ohm R.A."/>
            <person name="Martin F."/>
            <person name="Silar P."/>
            <person name="Natvig D.O."/>
            <person name="Lalanne C."/>
            <person name="Gautier V."/>
            <person name="Ament-Velasquez S.L."/>
            <person name="Kruys A."/>
            <person name="Hutchinson M.I."/>
            <person name="Powell A.J."/>
            <person name="Barry K."/>
            <person name="Miller A.N."/>
            <person name="Grigoriev I.V."/>
            <person name="Debuchy R."/>
            <person name="Gladieux P."/>
            <person name="Hiltunen Thoren M."/>
            <person name="Johannesson H."/>
        </authorList>
    </citation>
    <scope>NUCLEOTIDE SEQUENCE</scope>
    <source>
        <strain evidence="4">CBS 118394</strain>
    </source>
</reference>
<dbReference type="PANTHER" id="PTHR38111:SF5">
    <property type="entry name" value="TRANSCRIPTION FACTOR DOMAIN-CONTAINING PROTEIN"/>
    <property type="match status" value="1"/>
</dbReference>
<feature type="region of interest" description="Disordered" evidence="2">
    <location>
        <begin position="51"/>
        <end position="90"/>
    </location>
</feature>
<dbReference type="Proteomes" id="UP001283341">
    <property type="component" value="Unassembled WGS sequence"/>
</dbReference>
<dbReference type="SUPFAM" id="SSF57701">
    <property type="entry name" value="Zn2/Cys6 DNA-binding domain"/>
    <property type="match status" value="1"/>
</dbReference>
<dbReference type="GO" id="GO:0008270">
    <property type="term" value="F:zinc ion binding"/>
    <property type="evidence" value="ECO:0007669"/>
    <property type="project" value="InterPro"/>
</dbReference>
<keyword evidence="5" id="KW-1185">Reference proteome</keyword>
<evidence type="ECO:0000313" key="4">
    <source>
        <dbReference type="EMBL" id="KAK3322517.1"/>
    </source>
</evidence>
<evidence type="ECO:0000256" key="1">
    <source>
        <dbReference type="ARBA" id="ARBA00023242"/>
    </source>
</evidence>